<feature type="compositionally biased region" description="Low complexity" evidence="1">
    <location>
        <begin position="158"/>
        <end position="171"/>
    </location>
</feature>
<organism evidence="2 3">
    <name type="scientific">Petrolisthes manimaculis</name>
    <dbReference type="NCBI Taxonomy" id="1843537"/>
    <lineage>
        <taxon>Eukaryota</taxon>
        <taxon>Metazoa</taxon>
        <taxon>Ecdysozoa</taxon>
        <taxon>Arthropoda</taxon>
        <taxon>Crustacea</taxon>
        <taxon>Multicrustacea</taxon>
        <taxon>Malacostraca</taxon>
        <taxon>Eumalacostraca</taxon>
        <taxon>Eucarida</taxon>
        <taxon>Decapoda</taxon>
        <taxon>Pleocyemata</taxon>
        <taxon>Anomura</taxon>
        <taxon>Galatheoidea</taxon>
        <taxon>Porcellanidae</taxon>
        <taxon>Petrolisthes</taxon>
    </lineage>
</organism>
<feature type="compositionally biased region" description="Basic and acidic residues" evidence="1">
    <location>
        <begin position="252"/>
        <end position="270"/>
    </location>
</feature>
<feature type="compositionally biased region" description="Basic and acidic residues" evidence="1">
    <location>
        <begin position="346"/>
        <end position="361"/>
    </location>
</feature>
<evidence type="ECO:0000313" key="2">
    <source>
        <dbReference type="EMBL" id="KAK4309420.1"/>
    </source>
</evidence>
<protein>
    <submittedName>
        <fullName evidence="2">Uncharacterized protein</fullName>
    </submittedName>
</protein>
<feature type="compositionally biased region" description="Low complexity" evidence="1">
    <location>
        <begin position="97"/>
        <end position="138"/>
    </location>
</feature>
<proteinExistence type="predicted"/>
<feature type="compositionally biased region" description="Low complexity" evidence="1">
    <location>
        <begin position="201"/>
        <end position="217"/>
    </location>
</feature>
<evidence type="ECO:0000256" key="1">
    <source>
        <dbReference type="SAM" id="MobiDB-lite"/>
    </source>
</evidence>
<dbReference type="Proteomes" id="UP001292094">
    <property type="component" value="Unassembled WGS sequence"/>
</dbReference>
<feature type="region of interest" description="Disordered" evidence="1">
    <location>
        <begin position="538"/>
        <end position="559"/>
    </location>
</feature>
<evidence type="ECO:0000313" key="3">
    <source>
        <dbReference type="Proteomes" id="UP001292094"/>
    </source>
</evidence>
<feature type="compositionally biased region" description="Gly residues" evidence="1">
    <location>
        <begin position="367"/>
        <end position="376"/>
    </location>
</feature>
<feature type="compositionally biased region" description="Acidic residues" evidence="1">
    <location>
        <begin position="36"/>
        <end position="45"/>
    </location>
</feature>
<gene>
    <name evidence="2" type="ORF">Pmani_018955</name>
</gene>
<feature type="region of interest" description="Disordered" evidence="1">
    <location>
        <begin position="1"/>
        <end position="48"/>
    </location>
</feature>
<feature type="region of interest" description="Disordered" evidence="1">
    <location>
        <begin position="75"/>
        <end position="178"/>
    </location>
</feature>
<reference evidence="2" key="1">
    <citation type="submission" date="2023-11" db="EMBL/GenBank/DDBJ databases">
        <title>Genome assemblies of two species of porcelain crab, Petrolisthes cinctipes and Petrolisthes manimaculis (Anomura: Porcellanidae).</title>
        <authorList>
            <person name="Angst P."/>
        </authorList>
    </citation>
    <scope>NUCLEOTIDE SEQUENCE</scope>
    <source>
        <strain evidence="2">PB745_02</strain>
        <tissue evidence="2">Gill</tissue>
    </source>
</reference>
<sequence>MKRKGGEEKKEEEYKEEGEKMGKNEPENLKLATEIMSDEDDDDEERKECVDSHVVVDVDVLLLLHPSCLKARSYGTPPELAGPPPLPHPHPDPDQPNPSTDNNNNNNSHTTIISDPLNFSSRENNNNNNNDNSHVIISHIHHHNNTHPEMPGAPLFISENKNNNNHSSVSSDLLHTNNPTTTSLVSTGGGGQISSSIMAPKMPPSSSAASLYSSQGSNTDSHLNLRVAKRDVKGFTSAETDGMNFQLPNIEFRTDTEFRPRPDPEFRPSPDYDPLSEADYHDSDADYRHISSSASDYTSSDGDYHTSDSDYPVPDWDYHSSDSVVGRAFESATPITTTTTTPGFHFTDRRTNKHKNLETKKRPNQRRGGGGGGVGGLRELARRVEARLTHFAHTTHMPHPRLGLDYPLDPLNSSSTLRYKHEGDLLQLRLVLENVTLVGLSSLSVQEVNFVAGRGGTTGPTNWDGVAGEGEEHHRGPGGGGRGLVREGVVRVAFREVQVRAKYQVRGSARGFLTFKESGDLILSSPTVFLISHLTLSLPPPPPPSGSTPQRRRHGGSRVKVVRVRTEVLAPSSLTLQPTTSPPKWVRQQVQTKLFELTRDLSHGHGAVRLLLRRWGRALKRLTHRTARTMHHTPRTTRRTTHTKHH</sequence>
<dbReference type="EMBL" id="JAWZYT010001753">
    <property type="protein sequence ID" value="KAK4309420.1"/>
    <property type="molecule type" value="Genomic_DNA"/>
</dbReference>
<accession>A0AAE1PIP9</accession>
<comment type="caution">
    <text evidence="2">The sequence shown here is derived from an EMBL/GenBank/DDBJ whole genome shotgun (WGS) entry which is preliminary data.</text>
</comment>
<feature type="region of interest" description="Disordered" evidence="1">
    <location>
        <begin position="248"/>
        <end position="280"/>
    </location>
</feature>
<name>A0AAE1PIP9_9EUCA</name>
<feature type="compositionally biased region" description="Basic residues" evidence="1">
    <location>
        <begin position="550"/>
        <end position="559"/>
    </location>
</feature>
<feature type="region of interest" description="Disordered" evidence="1">
    <location>
        <begin position="335"/>
        <end position="376"/>
    </location>
</feature>
<dbReference type="AlphaFoldDB" id="A0AAE1PIP9"/>
<keyword evidence="3" id="KW-1185">Reference proteome</keyword>
<feature type="region of interest" description="Disordered" evidence="1">
    <location>
        <begin position="201"/>
        <end position="220"/>
    </location>
</feature>
<feature type="compositionally biased region" description="Basic and acidic residues" evidence="1">
    <location>
        <begin position="1"/>
        <end position="28"/>
    </location>
</feature>